<dbReference type="Gene3D" id="2.130.10.10">
    <property type="entry name" value="YVTN repeat-like/Quinoprotein amine dehydrogenase"/>
    <property type="match status" value="1"/>
</dbReference>
<feature type="compositionally biased region" description="Acidic residues" evidence="4">
    <location>
        <begin position="502"/>
        <end position="516"/>
    </location>
</feature>
<feature type="compositionally biased region" description="Low complexity" evidence="4">
    <location>
        <begin position="594"/>
        <end position="616"/>
    </location>
</feature>
<evidence type="ECO:0000256" key="1">
    <source>
        <dbReference type="ARBA" id="ARBA00004123"/>
    </source>
</evidence>
<feature type="compositionally biased region" description="Acidic residues" evidence="4">
    <location>
        <begin position="744"/>
        <end position="753"/>
    </location>
</feature>
<comment type="caution">
    <text evidence="5">The sequence shown here is derived from an EMBL/GenBank/DDBJ whole genome shotgun (WGS) entry which is preliminary data.</text>
</comment>
<organism evidence="5 6">
    <name type="scientific">Thraustotheca clavata</name>
    <dbReference type="NCBI Taxonomy" id="74557"/>
    <lineage>
        <taxon>Eukaryota</taxon>
        <taxon>Sar</taxon>
        <taxon>Stramenopiles</taxon>
        <taxon>Oomycota</taxon>
        <taxon>Saprolegniomycetes</taxon>
        <taxon>Saprolegniales</taxon>
        <taxon>Achlyaceae</taxon>
        <taxon>Thraustotheca</taxon>
    </lineage>
</organism>
<dbReference type="GO" id="GO:0003677">
    <property type="term" value="F:DNA binding"/>
    <property type="evidence" value="ECO:0007669"/>
    <property type="project" value="InterPro"/>
</dbReference>
<feature type="compositionally biased region" description="Low complexity" evidence="4">
    <location>
        <begin position="754"/>
        <end position="765"/>
    </location>
</feature>
<evidence type="ECO:0000256" key="2">
    <source>
        <dbReference type="ARBA" id="ARBA00023163"/>
    </source>
</evidence>
<feature type="region of interest" description="Disordered" evidence="4">
    <location>
        <begin position="473"/>
        <end position="621"/>
    </location>
</feature>
<evidence type="ECO:0000256" key="3">
    <source>
        <dbReference type="ARBA" id="ARBA00023242"/>
    </source>
</evidence>
<feature type="compositionally biased region" description="Basic and acidic residues" evidence="4">
    <location>
        <begin position="714"/>
        <end position="731"/>
    </location>
</feature>
<dbReference type="InterPro" id="IPR017956">
    <property type="entry name" value="AT_hook_DNA-bd_motif"/>
</dbReference>
<feature type="compositionally biased region" description="Basic and acidic residues" evidence="4">
    <location>
        <begin position="678"/>
        <end position="690"/>
    </location>
</feature>
<feature type="region of interest" description="Disordered" evidence="4">
    <location>
        <begin position="633"/>
        <end position="1001"/>
    </location>
</feature>
<comment type="subcellular location">
    <subcellularLocation>
        <location evidence="1">Nucleus</location>
    </subcellularLocation>
</comment>
<keyword evidence="2" id="KW-0804">Transcription</keyword>
<feature type="compositionally biased region" description="Low complexity" evidence="4">
    <location>
        <begin position="572"/>
        <end position="582"/>
    </location>
</feature>
<gene>
    <name evidence="5" type="ORF">THRCLA_06090</name>
</gene>
<evidence type="ECO:0000256" key="4">
    <source>
        <dbReference type="SAM" id="MobiDB-lite"/>
    </source>
</evidence>
<dbReference type="Proteomes" id="UP000243217">
    <property type="component" value="Unassembled WGS sequence"/>
</dbReference>
<keyword evidence="3" id="KW-0539">Nucleus</keyword>
<dbReference type="Pfam" id="PF02178">
    <property type="entry name" value="AT_hook"/>
    <property type="match status" value="2"/>
</dbReference>
<dbReference type="SMART" id="SM00384">
    <property type="entry name" value="AT_hook"/>
    <property type="match status" value="3"/>
</dbReference>
<accession>A0A1V9ZQH1</accession>
<dbReference type="OrthoDB" id="4703at2759"/>
<keyword evidence="6" id="KW-1185">Reference proteome</keyword>
<feature type="compositionally biased region" description="Polar residues" evidence="4">
    <location>
        <begin position="823"/>
        <end position="844"/>
    </location>
</feature>
<dbReference type="EMBL" id="JNBS01001729">
    <property type="protein sequence ID" value="OQS00253.1"/>
    <property type="molecule type" value="Genomic_DNA"/>
</dbReference>
<dbReference type="AlphaFoldDB" id="A0A1V9ZQH1"/>
<proteinExistence type="predicted"/>
<feature type="compositionally biased region" description="Low complexity" evidence="4">
    <location>
        <begin position="946"/>
        <end position="975"/>
    </location>
</feature>
<name>A0A1V9ZQH1_9STRA</name>
<dbReference type="GO" id="GO:0000127">
    <property type="term" value="C:transcription factor TFIIIC complex"/>
    <property type="evidence" value="ECO:0007669"/>
    <property type="project" value="TreeGrafter"/>
</dbReference>
<evidence type="ECO:0000313" key="5">
    <source>
        <dbReference type="EMBL" id="OQS00253.1"/>
    </source>
</evidence>
<dbReference type="SUPFAM" id="SSF50978">
    <property type="entry name" value="WD40 repeat-like"/>
    <property type="match status" value="1"/>
</dbReference>
<feature type="compositionally biased region" description="Polar residues" evidence="4">
    <location>
        <begin position="792"/>
        <end position="803"/>
    </location>
</feature>
<dbReference type="GO" id="GO:0005634">
    <property type="term" value="C:nucleus"/>
    <property type="evidence" value="ECO:0007669"/>
    <property type="project" value="UniProtKB-SubCell"/>
</dbReference>
<dbReference type="PANTHER" id="PTHR15052">
    <property type="entry name" value="RNA POLYMERASE III TRANSCRIPTION INITIATION FACTOR COMPLEX SUBUNIT"/>
    <property type="match status" value="1"/>
</dbReference>
<dbReference type="InterPro" id="IPR052416">
    <property type="entry name" value="GTF3C_component"/>
</dbReference>
<protein>
    <submittedName>
        <fullName evidence="5">Uncharacterized protein</fullName>
    </submittedName>
</protein>
<evidence type="ECO:0000313" key="6">
    <source>
        <dbReference type="Proteomes" id="UP000243217"/>
    </source>
</evidence>
<reference evidence="5 6" key="1">
    <citation type="journal article" date="2014" name="Genome Biol. Evol.">
        <title>The secreted proteins of Achlya hypogyna and Thraustotheca clavata identify the ancestral oomycete secretome and reveal gene acquisitions by horizontal gene transfer.</title>
        <authorList>
            <person name="Misner I."/>
            <person name="Blouin N."/>
            <person name="Leonard G."/>
            <person name="Richards T.A."/>
            <person name="Lane C.E."/>
        </authorList>
    </citation>
    <scope>NUCLEOTIDE SEQUENCE [LARGE SCALE GENOMIC DNA]</scope>
    <source>
        <strain evidence="5 6">ATCC 34112</strain>
    </source>
</reference>
<dbReference type="PANTHER" id="PTHR15052:SF2">
    <property type="entry name" value="GENERAL TRANSCRIPTION FACTOR 3C POLYPEPTIDE 2"/>
    <property type="match status" value="1"/>
</dbReference>
<feature type="compositionally biased region" description="Acidic residues" evidence="4">
    <location>
        <begin position="526"/>
        <end position="549"/>
    </location>
</feature>
<feature type="compositionally biased region" description="Basic and acidic residues" evidence="4">
    <location>
        <begin position="906"/>
        <end position="915"/>
    </location>
</feature>
<dbReference type="InterPro" id="IPR036322">
    <property type="entry name" value="WD40_repeat_dom_sf"/>
</dbReference>
<sequence>MDTAYKEIEGIAPAPTLRVSEAGVKKVLELPPFQAVAGTKAVYANVGGPVWAMDWLVDDGGPAYLAIGVHPTKEDGTVKDHAYNIKYTGENVLQIWSMPKKHPQTMSWVVGIRHNRGFAWDIKWNPHREHLPQHRQNGLGILACAFADGSIGLFQVPKNTSTPVIELEPFASTSAGDSVTLTLRWSLVNPYMFLSGACDGMDMINIFFDGILGCIQLWDVEEIMTAKKSKDKLVPLRRFEPVDVCCKQPALGWGSGWIAVRDIIWCPYDPYIFVSVGNDSNLRVWDIRQPKACIRSHRLNGLTWAISVQWSSNFVLQVASDQGSVMCLNLYTGGTTVVTWHPQIDSPVWQVALTEKPSASPVAVSCCASGTIRYVSNMSFQTKRKRTPSTQLFQWTKGGDRHLIADFTRALAPDPNLNAKAKRSFASRDVAIHRLSFGPVHSDWQYSVAFGGHSGVLVLRHCPSTDFSKQLRQRNTEKVLGRPRKNPLKSTQKVRIINGGASEEEAEEASASEGEADTGNSQSEVDTSDIADEDSDGELPDEVDGEEITEEPKKHTRRTKKLSVDNKKVKTKAPQKAPAKKPFPVIKREPAPTPKATKQTTLKATKATSSPAKTTLPTSKKVVTPISTKQTAIVESAAPPSPVTPKAAIKVENTTPAKRGRPKKTIESTTPVGKLGKKKQEPVKDNRQRSLLDFFGAGSKKKDSSPTANSESQSESKDSNEDNNNEPKDSTEPDQSEATASPEEIIEIEEPETSAEITKKSSSQTKAKKSVENTKTSEVNVAGRVRGRPRKNSVNEPKNTKANASEAETIESEVTAPKRTLRTRSNSEANEKPTATKSKPSNQAKKVDIEEKPSAPVVKKSRKSSKQAQEDDAEEKVPALAVMKTRKASSDTSEAITRTSTRGTKKTSEVEKVSEPTEVPPVRRGRRSRDEISLVQAPPSKKKSLTKTPETTEQETTSNGRPIRAAAASSIAAARAMKKEPVPERVKVKVEPGLRGTRKRPASEVIEIVSSPESDAESHEWAVGSIVHVLPRTWSGINRLGGAGRVTAVNNDNTVSVKYVLGGQDKNIPVSYISATPKPNSPKRGKV</sequence>
<dbReference type="InterPro" id="IPR015943">
    <property type="entry name" value="WD40/YVTN_repeat-like_dom_sf"/>
</dbReference>
<feature type="compositionally biased region" description="Basic and acidic residues" evidence="4">
    <location>
        <begin position="977"/>
        <end position="992"/>
    </location>
</feature>
<dbReference type="GO" id="GO:0006383">
    <property type="term" value="P:transcription by RNA polymerase III"/>
    <property type="evidence" value="ECO:0007669"/>
    <property type="project" value="TreeGrafter"/>
</dbReference>
<dbReference type="STRING" id="74557.A0A1V9ZQH1"/>